<dbReference type="AlphaFoldDB" id="A0AAX6GTU4"/>
<dbReference type="Gene3D" id="2.160.20.10">
    <property type="entry name" value="Single-stranded right-handed beta-helix, Pectin lyase-like"/>
    <property type="match status" value="1"/>
</dbReference>
<comment type="similarity">
    <text evidence="2 15">Belongs to the glycosyl hydrolase 28 family.</text>
</comment>
<reference evidence="17" key="1">
    <citation type="journal article" date="2023" name="GigaByte">
        <title>Genome assembly of the bearded iris, Iris pallida Lam.</title>
        <authorList>
            <person name="Bruccoleri R.E."/>
            <person name="Oakeley E.J."/>
            <person name="Faust A.M.E."/>
            <person name="Altorfer M."/>
            <person name="Dessus-Babus S."/>
            <person name="Burckhardt D."/>
            <person name="Oertli M."/>
            <person name="Naumann U."/>
            <person name="Petersen F."/>
            <person name="Wong J."/>
        </authorList>
    </citation>
    <scope>NUCLEOTIDE SEQUENCE</scope>
    <source>
        <strain evidence="17">GSM-AAB239-AS_SAM_17_03QT</strain>
    </source>
</reference>
<dbReference type="InterPro" id="IPR000743">
    <property type="entry name" value="Glyco_hydro_28"/>
</dbReference>
<evidence type="ECO:0000256" key="9">
    <source>
        <dbReference type="ARBA" id="ARBA00043142"/>
    </source>
</evidence>
<dbReference type="EC" id="3.2.1.67" evidence="8"/>
<keyword evidence="5 15" id="KW-0378">Hydrolase</keyword>
<evidence type="ECO:0000256" key="12">
    <source>
        <dbReference type="ARBA" id="ARBA00068298"/>
    </source>
</evidence>
<dbReference type="SUPFAM" id="SSF51126">
    <property type="entry name" value="Pectin lyase-like"/>
    <property type="match status" value="1"/>
</dbReference>
<keyword evidence="16" id="KW-0732">Signal</keyword>
<evidence type="ECO:0000256" key="15">
    <source>
        <dbReference type="RuleBase" id="RU361169"/>
    </source>
</evidence>
<feature type="chain" id="PRO_5043814112" description="Exopolygalacturonase" evidence="16">
    <location>
        <begin position="24"/>
        <end position="401"/>
    </location>
</feature>
<evidence type="ECO:0000256" key="13">
    <source>
        <dbReference type="ARBA" id="ARBA00083621"/>
    </source>
</evidence>
<evidence type="ECO:0000256" key="5">
    <source>
        <dbReference type="ARBA" id="ARBA00022801"/>
    </source>
</evidence>
<dbReference type="GO" id="GO:0005975">
    <property type="term" value="P:carbohydrate metabolic process"/>
    <property type="evidence" value="ECO:0007669"/>
    <property type="project" value="InterPro"/>
</dbReference>
<dbReference type="InterPro" id="IPR006626">
    <property type="entry name" value="PbH1"/>
</dbReference>
<evidence type="ECO:0000256" key="2">
    <source>
        <dbReference type="ARBA" id="ARBA00008834"/>
    </source>
</evidence>
<accession>A0AAX6GTU4</accession>
<gene>
    <name evidence="17" type="ORF">M6B38_346050</name>
</gene>
<evidence type="ECO:0000256" key="6">
    <source>
        <dbReference type="ARBA" id="ARBA00023295"/>
    </source>
</evidence>
<feature type="active site" evidence="14">
    <location>
        <position position="248"/>
    </location>
</feature>
<keyword evidence="3" id="KW-0134">Cell wall</keyword>
<comment type="function">
    <text evidence="11">May function in depolymerizing pectin during pollen development, germination, and tube growth. Acts as an exo-polygalacturonase.</text>
</comment>
<evidence type="ECO:0000256" key="1">
    <source>
        <dbReference type="ARBA" id="ARBA00004191"/>
    </source>
</evidence>
<dbReference type="SMART" id="SM00710">
    <property type="entry name" value="PbH1"/>
    <property type="match status" value="4"/>
</dbReference>
<dbReference type="GO" id="GO:0004650">
    <property type="term" value="F:polygalacturonase activity"/>
    <property type="evidence" value="ECO:0007669"/>
    <property type="project" value="InterPro"/>
</dbReference>
<reference evidence="17" key="2">
    <citation type="submission" date="2023-04" db="EMBL/GenBank/DDBJ databases">
        <authorList>
            <person name="Bruccoleri R.E."/>
            <person name="Oakeley E.J."/>
            <person name="Faust A.-M."/>
            <person name="Dessus-Babus S."/>
            <person name="Altorfer M."/>
            <person name="Burckhardt D."/>
            <person name="Oertli M."/>
            <person name="Naumann U."/>
            <person name="Petersen F."/>
            <person name="Wong J."/>
        </authorList>
    </citation>
    <scope>NUCLEOTIDE SEQUENCE</scope>
    <source>
        <strain evidence="17">GSM-AAB239-AS_SAM_17_03QT</strain>
        <tissue evidence="17">Leaf</tissue>
    </source>
</reference>
<dbReference type="InterPro" id="IPR012334">
    <property type="entry name" value="Pectin_lyas_fold"/>
</dbReference>
<dbReference type="PROSITE" id="PS00502">
    <property type="entry name" value="POLYGALACTURONASE"/>
    <property type="match status" value="1"/>
</dbReference>
<keyword evidence="7" id="KW-0961">Cell wall biogenesis/degradation</keyword>
<comment type="catalytic activity">
    <reaction evidence="10">
        <text>[(1-&gt;4)-alpha-D-galacturonosyl](n) + H2O = alpha-D-galacturonate + [(1-&gt;4)-alpha-D-galacturonosyl](n-1)</text>
        <dbReference type="Rhea" id="RHEA:14117"/>
        <dbReference type="Rhea" id="RHEA-COMP:14570"/>
        <dbReference type="Rhea" id="RHEA-COMP:14572"/>
        <dbReference type="ChEBI" id="CHEBI:15377"/>
        <dbReference type="ChEBI" id="CHEBI:58658"/>
        <dbReference type="ChEBI" id="CHEBI:140523"/>
        <dbReference type="EC" id="3.2.1.67"/>
    </reaction>
</comment>
<evidence type="ECO:0000256" key="8">
    <source>
        <dbReference type="ARBA" id="ARBA00038933"/>
    </source>
</evidence>
<dbReference type="GO" id="GO:0047911">
    <property type="term" value="F:galacturan 1,4-alpha-galacturonidase activity"/>
    <property type="evidence" value="ECO:0007669"/>
    <property type="project" value="UniProtKB-EC"/>
</dbReference>
<dbReference type="GO" id="GO:0071555">
    <property type="term" value="P:cell wall organization"/>
    <property type="evidence" value="ECO:0007669"/>
    <property type="project" value="UniProtKB-KW"/>
</dbReference>
<evidence type="ECO:0000313" key="17">
    <source>
        <dbReference type="EMBL" id="KAJ6831962.1"/>
    </source>
</evidence>
<evidence type="ECO:0000313" key="18">
    <source>
        <dbReference type="Proteomes" id="UP001140949"/>
    </source>
</evidence>
<evidence type="ECO:0000256" key="14">
    <source>
        <dbReference type="PROSITE-ProRule" id="PRU10052"/>
    </source>
</evidence>
<dbReference type="InterPro" id="IPR011050">
    <property type="entry name" value="Pectin_lyase_fold/virulence"/>
</dbReference>
<evidence type="ECO:0000256" key="7">
    <source>
        <dbReference type="ARBA" id="ARBA00023316"/>
    </source>
</evidence>
<proteinExistence type="inferred from homology"/>
<evidence type="ECO:0000256" key="11">
    <source>
        <dbReference type="ARBA" id="ARBA00057651"/>
    </source>
</evidence>
<evidence type="ECO:0000256" key="16">
    <source>
        <dbReference type="SAM" id="SignalP"/>
    </source>
</evidence>
<dbReference type="Proteomes" id="UP001140949">
    <property type="component" value="Unassembled WGS sequence"/>
</dbReference>
<dbReference type="Pfam" id="PF00295">
    <property type="entry name" value="Glyco_hydro_28"/>
    <property type="match status" value="1"/>
</dbReference>
<evidence type="ECO:0000256" key="4">
    <source>
        <dbReference type="ARBA" id="ARBA00022525"/>
    </source>
</evidence>
<dbReference type="EMBL" id="JANAVB010016198">
    <property type="protein sequence ID" value="KAJ6831962.1"/>
    <property type="molecule type" value="Genomic_DNA"/>
</dbReference>
<protein>
    <recommendedName>
        <fullName evidence="12">Exopolygalacturonase</fullName>
        <ecNumber evidence="8">3.2.1.67</ecNumber>
    </recommendedName>
    <alternativeName>
        <fullName evidence="9">Galacturan 1,4-alpha-galacturonidase</fullName>
    </alternativeName>
    <alternativeName>
        <fullName evidence="13">Pectinase</fullName>
    </alternativeName>
</protein>
<keyword evidence="18" id="KW-1185">Reference proteome</keyword>
<keyword evidence="4" id="KW-0964">Secreted</keyword>
<comment type="subcellular location">
    <subcellularLocation>
        <location evidence="1">Secreted</location>
        <location evidence="1">Cell wall</location>
    </subcellularLocation>
</comment>
<sequence>MAKYTRMLVLLLLPYIYLFSTTGAGLGLGHGHGLYVNVVDFGGKADGRTNSAQPFLRAWAAACSSFRPATIVVPSGRFLVGQVTFSGPCKNKAIKFLISGTVIAPLIDISNAADKWIGFDNIDGVSIHGGVFDGRGAALWGCKWAQRKCPDGATSLLFTNSRNFEIVGLTSKNSQLFHIVILKCQDVRVTGVNIVAPGNSPNTDGVHVQMSAGVTISQTSIRTGDDCVSIGHGTFGLLIDHVLCGPGHGISIGSLGKDHVLGQTVVSNVTVKSVIFSGTQNGLRIKTWGTLTTGYVYGVIFMDVVMRDVKNPIIIDQTYCPDNKNCPSQSSHIRIDNVEYINIRGTSYTQKAVNFGCSSSTPCRNIKLQNINLTCENQPTHSSCKNVLGTASGFMVPPSCV</sequence>
<organism evidence="17 18">
    <name type="scientific">Iris pallida</name>
    <name type="common">Sweet iris</name>
    <dbReference type="NCBI Taxonomy" id="29817"/>
    <lineage>
        <taxon>Eukaryota</taxon>
        <taxon>Viridiplantae</taxon>
        <taxon>Streptophyta</taxon>
        <taxon>Embryophyta</taxon>
        <taxon>Tracheophyta</taxon>
        <taxon>Spermatophyta</taxon>
        <taxon>Magnoliopsida</taxon>
        <taxon>Liliopsida</taxon>
        <taxon>Asparagales</taxon>
        <taxon>Iridaceae</taxon>
        <taxon>Iridoideae</taxon>
        <taxon>Irideae</taxon>
        <taxon>Iris</taxon>
    </lineage>
</organism>
<feature type="signal peptide" evidence="16">
    <location>
        <begin position="1"/>
        <end position="23"/>
    </location>
</feature>
<evidence type="ECO:0000256" key="10">
    <source>
        <dbReference type="ARBA" id="ARBA00048766"/>
    </source>
</evidence>
<name>A0AAX6GTU4_IRIPA</name>
<dbReference type="PANTHER" id="PTHR31375">
    <property type="match status" value="1"/>
</dbReference>
<comment type="caution">
    <text evidence="17">The sequence shown here is derived from an EMBL/GenBank/DDBJ whole genome shotgun (WGS) entry which is preliminary data.</text>
</comment>
<dbReference type="FunFam" id="2.160.20.10:FF:000004">
    <property type="entry name" value="Pectin lyase-like superfamily protein"/>
    <property type="match status" value="1"/>
</dbReference>
<evidence type="ECO:0000256" key="3">
    <source>
        <dbReference type="ARBA" id="ARBA00022512"/>
    </source>
</evidence>
<keyword evidence="6 15" id="KW-0326">Glycosidase</keyword>